<dbReference type="Proteomes" id="UP000660262">
    <property type="component" value="Unassembled WGS sequence"/>
</dbReference>
<sequence>MGAEDYVFTRRKFLKGQAAQAQAAKSLIHVDANSIGPTLIMLTGHGGKAPAVVRAALAARDKIEDLKKMLTLRTTVQRDDRNRSSSSSSLTRQRMLTTLCFLAYYTCSISLVLFNRWLFSSEANGGLALPFPIMVTAAHLATNAVLAIVVIALLKLEPPLQAIGYLGKGTAFPYRTIARGVMPVSVFMGIDIALSNMAFIYLDSTFVEMVKQSAVLYTLVLTIATGLRAFTRTLVASVVVILVGQILITSNEARFDMKGFVIVSIAACAASTKNIFIELLVAKPSAPVKPDTPRQQQAQDCEELAILTTTTATATATTSSATTLASSPSTTANHHPHPHPKKRVGVMQALALFMPAACAMLILASFVPYKECKRLCSDYPALCVRFPDPLGAKARLAHHRLMETSHSRRKEHHHSLRGTDASAWTHVCAASLPAANGAGSTRMLSEVQLVWMMTDARMLEHLVAATFTGALFAFMLHVFEVTVIGRASSMTAAVMNVAKMAVFFASAQAAFGETLELLQGVGFVVTCCGLFLYVRYC</sequence>
<keyword evidence="2 6" id="KW-0812">Transmembrane</keyword>
<feature type="transmembrane region" description="Helical" evidence="6">
    <location>
        <begin position="131"/>
        <end position="156"/>
    </location>
</feature>
<dbReference type="InterPro" id="IPR050186">
    <property type="entry name" value="TPT_transporter"/>
</dbReference>
<proteinExistence type="predicted"/>
<dbReference type="EMBL" id="BNJQ01000022">
    <property type="protein sequence ID" value="GHP08812.1"/>
    <property type="molecule type" value="Genomic_DNA"/>
</dbReference>
<evidence type="ECO:0000256" key="4">
    <source>
        <dbReference type="ARBA" id="ARBA00023136"/>
    </source>
</evidence>
<gene>
    <name evidence="8" type="ORF">PPROV_000754900</name>
</gene>
<evidence type="ECO:0000256" key="6">
    <source>
        <dbReference type="SAM" id="Phobius"/>
    </source>
</evidence>
<evidence type="ECO:0000256" key="2">
    <source>
        <dbReference type="ARBA" id="ARBA00022692"/>
    </source>
</evidence>
<comment type="subcellular location">
    <subcellularLocation>
        <location evidence="1">Membrane</location>
        <topology evidence="1">Multi-pass membrane protein</topology>
    </subcellularLocation>
</comment>
<reference evidence="8" key="1">
    <citation type="submission" date="2020-10" db="EMBL/GenBank/DDBJ databases">
        <title>Unveiling of a novel bifunctional photoreceptor, Dualchrome1, isolated from a cosmopolitan green alga.</title>
        <authorList>
            <person name="Suzuki S."/>
            <person name="Kawachi M."/>
        </authorList>
    </citation>
    <scope>NUCLEOTIDE SEQUENCE</scope>
    <source>
        <strain evidence="8">NIES 2893</strain>
    </source>
</reference>
<dbReference type="OrthoDB" id="6418713at2759"/>
<feature type="transmembrane region" description="Helical" evidence="6">
    <location>
        <begin position="96"/>
        <end position="119"/>
    </location>
</feature>
<evidence type="ECO:0000256" key="5">
    <source>
        <dbReference type="SAM" id="MobiDB-lite"/>
    </source>
</evidence>
<keyword evidence="3 6" id="KW-1133">Transmembrane helix</keyword>
<evidence type="ECO:0000313" key="8">
    <source>
        <dbReference type="EMBL" id="GHP08812.1"/>
    </source>
</evidence>
<dbReference type="PANTHER" id="PTHR11132">
    <property type="entry name" value="SOLUTE CARRIER FAMILY 35"/>
    <property type="match status" value="1"/>
</dbReference>
<feature type="transmembrane region" description="Helical" evidence="6">
    <location>
        <begin position="517"/>
        <end position="534"/>
    </location>
</feature>
<evidence type="ECO:0000256" key="3">
    <source>
        <dbReference type="ARBA" id="ARBA00022989"/>
    </source>
</evidence>
<feature type="transmembrane region" description="Helical" evidence="6">
    <location>
        <begin position="177"/>
        <end position="202"/>
    </location>
</feature>
<dbReference type="Pfam" id="PF03151">
    <property type="entry name" value="TPT"/>
    <property type="match status" value="1"/>
</dbReference>
<protein>
    <recommendedName>
        <fullName evidence="7">Sugar phosphate transporter domain-containing protein</fullName>
    </recommendedName>
</protein>
<feature type="transmembrane region" description="Helical" evidence="6">
    <location>
        <begin position="214"/>
        <end position="247"/>
    </location>
</feature>
<keyword evidence="9" id="KW-1185">Reference proteome</keyword>
<feature type="transmembrane region" description="Helical" evidence="6">
    <location>
        <begin position="349"/>
        <end position="369"/>
    </location>
</feature>
<feature type="compositionally biased region" description="Low complexity" evidence="5">
    <location>
        <begin position="317"/>
        <end position="332"/>
    </location>
</feature>
<evidence type="ECO:0000259" key="7">
    <source>
        <dbReference type="Pfam" id="PF03151"/>
    </source>
</evidence>
<accession>A0A830HPF1</accession>
<comment type="caution">
    <text evidence="8">The sequence shown here is derived from an EMBL/GenBank/DDBJ whole genome shotgun (WGS) entry which is preliminary data.</text>
</comment>
<evidence type="ECO:0000256" key="1">
    <source>
        <dbReference type="ARBA" id="ARBA00004141"/>
    </source>
</evidence>
<dbReference type="GO" id="GO:0016020">
    <property type="term" value="C:membrane"/>
    <property type="evidence" value="ECO:0007669"/>
    <property type="project" value="UniProtKB-SubCell"/>
</dbReference>
<name>A0A830HPF1_9CHLO</name>
<dbReference type="InterPro" id="IPR004853">
    <property type="entry name" value="Sugar_P_trans_dom"/>
</dbReference>
<organism evidence="8 9">
    <name type="scientific">Pycnococcus provasolii</name>
    <dbReference type="NCBI Taxonomy" id="41880"/>
    <lineage>
        <taxon>Eukaryota</taxon>
        <taxon>Viridiplantae</taxon>
        <taxon>Chlorophyta</taxon>
        <taxon>Pseudoscourfieldiophyceae</taxon>
        <taxon>Pseudoscourfieldiales</taxon>
        <taxon>Pycnococcaceae</taxon>
        <taxon>Pycnococcus</taxon>
    </lineage>
</organism>
<feature type="domain" description="Sugar phosphate transporter" evidence="7">
    <location>
        <begin position="98"/>
        <end position="281"/>
    </location>
</feature>
<feature type="transmembrane region" description="Helical" evidence="6">
    <location>
        <begin position="461"/>
        <end position="479"/>
    </location>
</feature>
<feature type="region of interest" description="Disordered" evidence="5">
    <location>
        <begin position="317"/>
        <end position="341"/>
    </location>
</feature>
<keyword evidence="4 6" id="KW-0472">Membrane</keyword>
<evidence type="ECO:0000313" key="9">
    <source>
        <dbReference type="Proteomes" id="UP000660262"/>
    </source>
</evidence>
<dbReference type="AlphaFoldDB" id="A0A830HPF1"/>